<organism evidence="2 3">
    <name type="scientific">Fasciolopsis buskii</name>
    <dbReference type="NCBI Taxonomy" id="27845"/>
    <lineage>
        <taxon>Eukaryota</taxon>
        <taxon>Metazoa</taxon>
        <taxon>Spiralia</taxon>
        <taxon>Lophotrochozoa</taxon>
        <taxon>Platyhelminthes</taxon>
        <taxon>Trematoda</taxon>
        <taxon>Digenea</taxon>
        <taxon>Plagiorchiida</taxon>
        <taxon>Echinostomata</taxon>
        <taxon>Echinostomatoidea</taxon>
        <taxon>Fasciolidae</taxon>
        <taxon>Fasciolopsis</taxon>
    </lineage>
</organism>
<feature type="compositionally biased region" description="Polar residues" evidence="1">
    <location>
        <begin position="66"/>
        <end position="77"/>
    </location>
</feature>
<dbReference type="OrthoDB" id="6249184at2759"/>
<comment type="caution">
    <text evidence="2">The sequence shown here is derived from an EMBL/GenBank/DDBJ whole genome shotgun (WGS) entry which is preliminary data.</text>
</comment>
<gene>
    <name evidence="2" type="ORF">FBUS_11385</name>
</gene>
<evidence type="ECO:0000256" key="1">
    <source>
        <dbReference type="SAM" id="MobiDB-lite"/>
    </source>
</evidence>
<reference evidence="2" key="1">
    <citation type="submission" date="2019-05" db="EMBL/GenBank/DDBJ databases">
        <title>Annotation for the trematode Fasciolopsis buski.</title>
        <authorList>
            <person name="Choi Y.-J."/>
        </authorList>
    </citation>
    <scope>NUCLEOTIDE SEQUENCE</scope>
    <source>
        <strain evidence="2">HT</strain>
        <tissue evidence="2">Whole worm</tissue>
    </source>
</reference>
<keyword evidence="3" id="KW-1185">Reference proteome</keyword>
<evidence type="ECO:0000313" key="2">
    <source>
        <dbReference type="EMBL" id="KAA0195828.1"/>
    </source>
</evidence>
<dbReference type="AlphaFoldDB" id="A0A8E0RWT9"/>
<feature type="compositionally biased region" description="Polar residues" evidence="1">
    <location>
        <begin position="357"/>
        <end position="371"/>
    </location>
</feature>
<proteinExistence type="predicted"/>
<feature type="compositionally biased region" description="Low complexity" evidence="1">
    <location>
        <begin position="258"/>
        <end position="287"/>
    </location>
</feature>
<feature type="compositionally biased region" description="Polar residues" evidence="1">
    <location>
        <begin position="380"/>
        <end position="409"/>
    </location>
</feature>
<accession>A0A8E0RWT9</accession>
<evidence type="ECO:0000313" key="3">
    <source>
        <dbReference type="Proteomes" id="UP000728185"/>
    </source>
</evidence>
<name>A0A8E0RWT9_9TREM</name>
<protein>
    <submittedName>
        <fullName evidence="2">Uncharacterized protein</fullName>
    </submittedName>
</protein>
<feature type="region of interest" description="Disordered" evidence="1">
    <location>
        <begin position="352"/>
        <end position="409"/>
    </location>
</feature>
<feature type="region of interest" description="Disordered" evidence="1">
    <location>
        <begin position="66"/>
        <end position="91"/>
    </location>
</feature>
<sequence>MLFFRLVNTTHRPPPDRKSGICNTASECPSGSVQKTSTIRTNDKMVSTSMQNVKKCIQVLPKVGNTKSTNVENDQPLSVSSSSSDGSAITQLPFPTDEPCEVIHHRAVENPGGEAHSKRTSVTTGATHPVLTSVVTIASIVSNPAVASELWSKIQLLLESAKNKTPPNQANGPPASVLVSAPTSSFWTNPPNEVVMSTGQENLPQSVRLNPSNVEVIRNSTFVTERQAHLKPVITSVKSLNPSFRPPAPVSMPTNLMSPSVPLASSSTSKSSPEITVASSSGPSSLSERPPASATIRPGQIHRLLLRETDGLTFRDTCPGDLAIVYLGHGCWRPLLLPPEVDLVTKSKAARAKMDGISTQPQIQQETVHQNRQQHRCPNENLQPKPSQSIRPSLSYPPSSHTPSVIESSQFNGCQTPSVSYLISGHATQGCTVINPNNLPLIDWTRQQPTSNSPVAVHPVLVELLPPTVRPSLSTGVPSNNGTVCNSTKVTTAIQVTTPTTTLDQSSISRVAPMQQTYTLIPVHISADTLNRQSVDLTPRPVDFNHGLTQH</sequence>
<dbReference type="EMBL" id="LUCM01003427">
    <property type="protein sequence ID" value="KAA0195828.1"/>
    <property type="molecule type" value="Genomic_DNA"/>
</dbReference>
<feature type="compositionally biased region" description="Low complexity" evidence="1">
    <location>
        <begin position="78"/>
        <end position="87"/>
    </location>
</feature>
<dbReference type="Proteomes" id="UP000728185">
    <property type="component" value="Unassembled WGS sequence"/>
</dbReference>
<feature type="region of interest" description="Disordered" evidence="1">
    <location>
        <begin position="245"/>
        <end position="299"/>
    </location>
</feature>